<reference evidence="2" key="2">
    <citation type="journal article" date="2023" name="MicrobiologyOpen">
        <title>Genomics of the tumorigenes clade of the family Rhizobiaceae and description of Rhizobium rhododendri sp. nov.</title>
        <authorList>
            <person name="Kuzmanovic N."/>
            <person name="diCenzo G.C."/>
            <person name="Bunk B."/>
            <person name="Sproeer C."/>
            <person name="Fruehling A."/>
            <person name="Neumann-Schaal M."/>
            <person name="Overmann J."/>
            <person name="Smalla K."/>
        </authorList>
    </citation>
    <scope>NUCLEOTIDE SEQUENCE</scope>
    <source>
        <strain evidence="2">Rho-6.2</strain>
    </source>
</reference>
<accession>A0ABY8IKV0</accession>
<dbReference type="Proteomes" id="UP000318939">
    <property type="component" value="Chromosome"/>
</dbReference>
<proteinExistence type="predicted"/>
<evidence type="ECO:0000256" key="1">
    <source>
        <dbReference type="SAM" id="Phobius"/>
    </source>
</evidence>
<feature type="transmembrane region" description="Helical" evidence="1">
    <location>
        <begin position="40"/>
        <end position="55"/>
    </location>
</feature>
<evidence type="ECO:0000313" key="3">
    <source>
        <dbReference type="Proteomes" id="UP000318939"/>
    </source>
</evidence>
<keyword evidence="1" id="KW-0472">Membrane</keyword>
<keyword evidence="3" id="KW-1185">Reference proteome</keyword>
<gene>
    <name evidence="2" type="ORF">PR018_05765</name>
</gene>
<reference evidence="2" key="1">
    <citation type="journal article" date="2019" name="Phytopathology">
        <title>A Novel Group of Rhizobium tumorigenes-Like Agrobacteria Associated with Crown Gall Disease of Rhododendron and Blueberry.</title>
        <authorList>
            <person name="Kuzmanovic N."/>
            <person name="Behrens P."/>
            <person name="Idczak E."/>
            <person name="Wagner S."/>
            <person name="Gotz M."/>
            <person name="Sproer C."/>
            <person name="Bunk B."/>
            <person name="Overmann J."/>
            <person name="Smalla K."/>
        </authorList>
    </citation>
    <scope>NUCLEOTIDE SEQUENCE</scope>
    <source>
        <strain evidence="2">Rho-6.2</strain>
    </source>
</reference>
<protein>
    <submittedName>
        <fullName evidence="2">VanZ family protein</fullName>
    </submittedName>
</protein>
<organism evidence="2 3">
    <name type="scientific">Rhizobium rhododendri</name>
    <dbReference type="NCBI Taxonomy" id="2506430"/>
    <lineage>
        <taxon>Bacteria</taxon>
        <taxon>Pseudomonadati</taxon>
        <taxon>Pseudomonadota</taxon>
        <taxon>Alphaproteobacteria</taxon>
        <taxon>Hyphomicrobiales</taxon>
        <taxon>Rhizobiaceae</taxon>
        <taxon>Rhizobium/Agrobacterium group</taxon>
        <taxon>Rhizobium</taxon>
    </lineage>
</organism>
<keyword evidence="1" id="KW-1133">Transmembrane helix</keyword>
<keyword evidence="1" id="KW-0812">Transmembrane</keyword>
<name>A0ABY8IKV0_9HYPH</name>
<evidence type="ECO:0000313" key="2">
    <source>
        <dbReference type="EMBL" id="WFS24006.1"/>
    </source>
</evidence>
<dbReference type="InterPro" id="IPR017015">
    <property type="entry name" value="UCP033367_VanZ"/>
</dbReference>
<dbReference type="RefSeq" id="WP_224128470.1">
    <property type="nucleotide sequence ID" value="NZ_CP117267.1"/>
</dbReference>
<dbReference type="EMBL" id="CP117267">
    <property type="protein sequence ID" value="WFS24006.1"/>
    <property type="molecule type" value="Genomic_DNA"/>
</dbReference>
<sequence>MTRILLKGAAWFVLAFILFSTVSPIDLRPHTLTTVNIDRAGAYALAGLVFVLAYPRHWKSIGVLLVAGALGFEFLQEFSPTRHARLHDAIVKGGGAIAGVAMGYAFNRIRARWTPDLLVAG</sequence>
<dbReference type="PIRSF" id="PIRSF033367">
    <property type="entry name" value="UCP033367_VanZ"/>
    <property type="match status" value="1"/>
</dbReference>